<dbReference type="Proteomes" id="UP000494165">
    <property type="component" value="Unassembled WGS sequence"/>
</dbReference>
<feature type="repeat" description="Solcar" evidence="5">
    <location>
        <begin position="301"/>
        <end position="383"/>
    </location>
</feature>
<comment type="subcellular location">
    <subcellularLocation>
        <location evidence="1">Membrane</location>
        <topology evidence="1">Multi-pass membrane protein</topology>
    </subcellularLocation>
</comment>
<evidence type="ECO:0000256" key="1">
    <source>
        <dbReference type="ARBA" id="ARBA00004141"/>
    </source>
</evidence>
<dbReference type="InterPro" id="IPR018108">
    <property type="entry name" value="MCP_transmembrane"/>
</dbReference>
<sequence length="395" mass="44168">MPRICSGLDAVDQDNVLGELAQIILIRTQDKDGPPRATICVQTPKQTGQGPLSEAAELGGRALAFRIGEMNSLDPASPALGVPFLRTIEWEMMDKSKFFPLSMLSSFSVRCALYPLTVVKTRLQIQRHNEAYKGMMDACVQIRRTEGFRGLYKGFWVSAAQLISGVFYISTYEGVRHLLKERDLVSDSRIRGMVGGAAASLVGQSIVVPFDVISQHIMILGQTKGASQAATNPLGVVVEGRSRFQIAAFVTAEIYRRDGLRGYYRGYAASLCTYVPNSAMWWLLYHFYQDELYKLLPSGSSHLMIQCVSGTMGGFTTTLLTNPLDIVRARLQVQRIGSMSRTFRDLWAEERLRIFSKGLSARLVQSAVYSFAIILSYESIKRLSINDEYRELVRW</sequence>
<comment type="caution">
    <text evidence="7">The sequence shown here is derived from an EMBL/GenBank/DDBJ whole genome shotgun (WGS) entry which is preliminary data.</text>
</comment>
<dbReference type="InterPro" id="IPR023395">
    <property type="entry name" value="MCP_dom_sf"/>
</dbReference>
<dbReference type="OrthoDB" id="250329at2759"/>
<dbReference type="GO" id="GO:0009083">
    <property type="term" value="P:branched-chain amino acid catabolic process"/>
    <property type="evidence" value="ECO:0007669"/>
    <property type="project" value="InterPro"/>
</dbReference>
<reference evidence="7 8" key="1">
    <citation type="submission" date="2020-04" db="EMBL/GenBank/DDBJ databases">
        <authorList>
            <person name="Alioto T."/>
            <person name="Alioto T."/>
            <person name="Gomez Garrido J."/>
        </authorList>
    </citation>
    <scope>NUCLEOTIDE SEQUENCE [LARGE SCALE GENOMIC DNA]</scope>
</reference>
<comment type="similarity">
    <text evidence="2 6">Belongs to the mitochondrial carrier (TC 2.A.29) family.</text>
</comment>
<evidence type="ECO:0000256" key="6">
    <source>
        <dbReference type="RuleBase" id="RU000488"/>
    </source>
</evidence>
<accession>A0A8S1CZV0</accession>
<dbReference type="AlphaFoldDB" id="A0A8S1CZV0"/>
<dbReference type="GO" id="GO:0015658">
    <property type="term" value="F:branched-chain amino acid transmembrane transporter activity"/>
    <property type="evidence" value="ECO:0007669"/>
    <property type="project" value="InterPro"/>
</dbReference>
<evidence type="ECO:0008006" key="9">
    <source>
        <dbReference type="Google" id="ProtNLM"/>
    </source>
</evidence>
<protein>
    <recommendedName>
        <fullName evidence="9">Solute carrier family 25 member 44</fullName>
    </recommendedName>
</protein>
<keyword evidence="4 5" id="KW-0472">Membrane</keyword>
<proteinExistence type="inferred from homology"/>
<feature type="repeat" description="Solcar" evidence="5">
    <location>
        <begin position="97"/>
        <end position="178"/>
    </location>
</feature>
<dbReference type="GO" id="GO:0016020">
    <property type="term" value="C:membrane"/>
    <property type="evidence" value="ECO:0007669"/>
    <property type="project" value="UniProtKB-SubCell"/>
</dbReference>
<keyword evidence="6" id="KW-0813">Transport</keyword>
<evidence type="ECO:0000256" key="2">
    <source>
        <dbReference type="ARBA" id="ARBA00006375"/>
    </source>
</evidence>
<dbReference type="SUPFAM" id="SSF103506">
    <property type="entry name" value="Mitochondrial carrier"/>
    <property type="match status" value="1"/>
</dbReference>
<name>A0A8S1CZV0_9INSE</name>
<keyword evidence="3 5" id="KW-0812">Transmembrane</keyword>
<feature type="repeat" description="Solcar" evidence="5">
    <location>
        <begin position="187"/>
        <end position="291"/>
    </location>
</feature>
<dbReference type="InterPro" id="IPR042164">
    <property type="entry name" value="SLC25A44"/>
</dbReference>
<dbReference type="Pfam" id="PF00153">
    <property type="entry name" value="Mito_carr"/>
    <property type="match status" value="3"/>
</dbReference>
<dbReference type="GO" id="GO:0005739">
    <property type="term" value="C:mitochondrion"/>
    <property type="evidence" value="ECO:0007669"/>
    <property type="project" value="InterPro"/>
</dbReference>
<dbReference type="PANTHER" id="PTHR46314">
    <property type="entry name" value="SOLUTE CARRIER FAMILY 25 MEMBER 44"/>
    <property type="match status" value="1"/>
</dbReference>
<keyword evidence="8" id="KW-1185">Reference proteome</keyword>
<organism evidence="7 8">
    <name type="scientific">Cloeon dipterum</name>
    <dbReference type="NCBI Taxonomy" id="197152"/>
    <lineage>
        <taxon>Eukaryota</taxon>
        <taxon>Metazoa</taxon>
        <taxon>Ecdysozoa</taxon>
        <taxon>Arthropoda</taxon>
        <taxon>Hexapoda</taxon>
        <taxon>Insecta</taxon>
        <taxon>Pterygota</taxon>
        <taxon>Palaeoptera</taxon>
        <taxon>Ephemeroptera</taxon>
        <taxon>Pisciforma</taxon>
        <taxon>Baetidae</taxon>
        <taxon>Cloeon</taxon>
    </lineage>
</organism>
<dbReference type="Gene3D" id="1.50.40.10">
    <property type="entry name" value="Mitochondrial carrier domain"/>
    <property type="match status" value="1"/>
</dbReference>
<gene>
    <name evidence="7" type="ORF">CLODIP_2_CD04924</name>
</gene>
<evidence type="ECO:0000256" key="3">
    <source>
        <dbReference type="ARBA" id="ARBA00022692"/>
    </source>
</evidence>
<dbReference type="PROSITE" id="PS50920">
    <property type="entry name" value="SOLCAR"/>
    <property type="match status" value="3"/>
</dbReference>
<evidence type="ECO:0000256" key="4">
    <source>
        <dbReference type="ARBA" id="ARBA00023136"/>
    </source>
</evidence>
<evidence type="ECO:0000256" key="5">
    <source>
        <dbReference type="PROSITE-ProRule" id="PRU00282"/>
    </source>
</evidence>
<dbReference type="EMBL" id="CADEPI010000126">
    <property type="protein sequence ID" value="CAB3376252.1"/>
    <property type="molecule type" value="Genomic_DNA"/>
</dbReference>
<evidence type="ECO:0000313" key="8">
    <source>
        <dbReference type="Proteomes" id="UP000494165"/>
    </source>
</evidence>
<evidence type="ECO:0000313" key="7">
    <source>
        <dbReference type="EMBL" id="CAB3376252.1"/>
    </source>
</evidence>
<dbReference type="PANTHER" id="PTHR46314:SF2">
    <property type="entry name" value="SOLUTE CARRIER FAMILY 25 MEMBER 44"/>
    <property type="match status" value="1"/>
</dbReference>